<evidence type="ECO:0000256" key="4">
    <source>
        <dbReference type="ARBA" id="ARBA00023125"/>
    </source>
</evidence>
<dbReference type="PANTHER" id="PTHR31713">
    <property type="entry name" value="OS02G0177800 PROTEIN"/>
    <property type="match status" value="1"/>
</dbReference>
<dbReference type="InterPro" id="IPR012416">
    <property type="entry name" value="CBP60"/>
</dbReference>
<dbReference type="Pfam" id="PF07887">
    <property type="entry name" value="Calmodulin_bind"/>
    <property type="match status" value="1"/>
</dbReference>
<proteinExistence type="inferred from homology"/>
<evidence type="ECO:0000256" key="1">
    <source>
        <dbReference type="ARBA" id="ARBA00004123"/>
    </source>
</evidence>
<organism evidence="11 12">
    <name type="scientific">Erythroxylum novogranatense</name>
    <dbReference type="NCBI Taxonomy" id="1862640"/>
    <lineage>
        <taxon>Eukaryota</taxon>
        <taxon>Viridiplantae</taxon>
        <taxon>Streptophyta</taxon>
        <taxon>Embryophyta</taxon>
        <taxon>Tracheophyta</taxon>
        <taxon>Spermatophyta</taxon>
        <taxon>Magnoliopsida</taxon>
        <taxon>eudicotyledons</taxon>
        <taxon>Gunneridae</taxon>
        <taxon>Pentapetalae</taxon>
        <taxon>rosids</taxon>
        <taxon>fabids</taxon>
        <taxon>Malpighiales</taxon>
        <taxon>Erythroxylaceae</taxon>
        <taxon>Erythroxylum</taxon>
    </lineage>
</organism>
<keyword evidence="7" id="KW-0539">Nucleus</keyword>
<feature type="domain" description="Calmodulin binding protein C-terminal" evidence="10">
    <location>
        <begin position="312"/>
        <end position="371"/>
    </location>
</feature>
<keyword evidence="5" id="KW-0010">Activator</keyword>
<feature type="domain" description="Calmodulin binding protein central" evidence="9">
    <location>
        <begin position="242"/>
        <end position="305"/>
    </location>
</feature>
<sequence>MVRKRDIFDDVDDRMPGEDAKRFKNVVRDVMGLLSLNELISGMEPMIRRIIREEVEKAIARILEPSSRPSFQPGETSGATGLLLSFVNKPPSTIFTGSRIVAEDDQPIQILLMDAGTKNTITSGPLSSMKIELHVLNGDFGSDAREDWTENEFNANITRERDGRRPLVTGDRIICLKNGVAQVSELIFTDNSSWQRSGKFRLGAKPGQKISQEVKVRGGRSEAFMVKDQRGALYQKHHPPLLDDAIWRLEKIAKDGSNHVQLASNGIRTVKDFLQLHATDPLKLRNMLKVANKSWNAIIEHANSCVLNDDPMYAYFESSQSISLLFNSVYKVVGASFDQQNFEPVDKLNPLLKALVEKSKREAYKNVTNFTPLISHPICGPSRPLPSPPPEPLEVLNVDLQQLELPMVRQDPPEMHLDFNTQPSTKTFSYDVGSSQLQFPLQNSPSMQMFPPMPKNSFKFGDVFSIPYSGDYNFSSNDSPWQLPTSDQMDTEDVSHVHASTSAGISSIWGQGSTNPFLLTPRNDGEIGLFSSPPNLDIHMSRITTPKTRWCQLRAVMKWGSVRRNVAHKRMLNEIFV</sequence>
<feature type="domain" description="Calmodulin binding protein-like N-terminal" evidence="8">
    <location>
        <begin position="84"/>
        <end position="229"/>
    </location>
</feature>
<dbReference type="AlphaFoldDB" id="A0AAV8SKD3"/>
<dbReference type="Pfam" id="PF20451">
    <property type="entry name" value="Calmod_bind_M"/>
    <property type="match status" value="1"/>
</dbReference>
<keyword evidence="12" id="KW-1185">Reference proteome</keyword>
<dbReference type="Pfam" id="PF20452">
    <property type="entry name" value="Calmod_bind_C"/>
    <property type="match status" value="1"/>
</dbReference>
<comment type="caution">
    <text evidence="11">The sequence shown here is derived from an EMBL/GenBank/DDBJ whole genome shotgun (WGS) entry which is preliminary data.</text>
</comment>
<evidence type="ECO:0000256" key="2">
    <source>
        <dbReference type="ARBA" id="ARBA00007214"/>
    </source>
</evidence>
<accession>A0AAV8SKD3</accession>
<dbReference type="GO" id="GO:0003700">
    <property type="term" value="F:DNA-binding transcription factor activity"/>
    <property type="evidence" value="ECO:0007669"/>
    <property type="project" value="TreeGrafter"/>
</dbReference>
<evidence type="ECO:0000256" key="3">
    <source>
        <dbReference type="ARBA" id="ARBA00023015"/>
    </source>
</evidence>
<gene>
    <name evidence="11" type="ORF">K2173_004752</name>
</gene>
<dbReference type="InterPro" id="IPR046829">
    <property type="entry name" value="Calmod_bind_C"/>
</dbReference>
<dbReference type="Proteomes" id="UP001159364">
    <property type="component" value="Linkage Group LG10"/>
</dbReference>
<evidence type="ECO:0000259" key="8">
    <source>
        <dbReference type="Pfam" id="PF07887"/>
    </source>
</evidence>
<dbReference type="GO" id="GO:0005516">
    <property type="term" value="F:calmodulin binding"/>
    <property type="evidence" value="ECO:0007669"/>
    <property type="project" value="InterPro"/>
</dbReference>
<evidence type="ECO:0000259" key="9">
    <source>
        <dbReference type="Pfam" id="PF20451"/>
    </source>
</evidence>
<reference evidence="11 12" key="1">
    <citation type="submission" date="2021-09" db="EMBL/GenBank/DDBJ databases">
        <title>Genomic insights and catalytic innovation underlie evolution of tropane alkaloids biosynthesis.</title>
        <authorList>
            <person name="Wang Y.-J."/>
            <person name="Tian T."/>
            <person name="Huang J.-P."/>
            <person name="Huang S.-X."/>
        </authorList>
    </citation>
    <scope>NUCLEOTIDE SEQUENCE [LARGE SCALE GENOMIC DNA]</scope>
    <source>
        <strain evidence="11">KIB-2018</strain>
        <tissue evidence="11">Leaf</tissue>
    </source>
</reference>
<dbReference type="InterPro" id="IPR046830">
    <property type="entry name" value="Calmod_bind_M"/>
</dbReference>
<evidence type="ECO:0000256" key="7">
    <source>
        <dbReference type="ARBA" id="ARBA00023242"/>
    </source>
</evidence>
<dbReference type="EMBL" id="JAIWQS010000010">
    <property type="protein sequence ID" value="KAJ8752464.1"/>
    <property type="molecule type" value="Genomic_DNA"/>
</dbReference>
<evidence type="ECO:0008006" key="13">
    <source>
        <dbReference type="Google" id="ProtNLM"/>
    </source>
</evidence>
<dbReference type="InterPro" id="IPR046831">
    <property type="entry name" value="Calmodulin_bind_N"/>
</dbReference>
<dbReference type="GO" id="GO:0043565">
    <property type="term" value="F:sequence-specific DNA binding"/>
    <property type="evidence" value="ECO:0007669"/>
    <property type="project" value="TreeGrafter"/>
</dbReference>
<name>A0AAV8SKD3_9ROSI</name>
<keyword evidence="4" id="KW-0238">DNA-binding</keyword>
<dbReference type="GO" id="GO:0080142">
    <property type="term" value="P:regulation of salicylic acid biosynthetic process"/>
    <property type="evidence" value="ECO:0007669"/>
    <property type="project" value="TreeGrafter"/>
</dbReference>
<comment type="similarity">
    <text evidence="2">Belongs to the plant ACBP60 protein family.</text>
</comment>
<evidence type="ECO:0000313" key="12">
    <source>
        <dbReference type="Proteomes" id="UP001159364"/>
    </source>
</evidence>
<evidence type="ECO:0000313" key="11">
    <source>
        <dbReference type="EMBL" id="KAJ8752464.1"/>
    </source>
</evidence>
<evidence type="ECO:0000256" key="6">
    <source>
        <dbReference type="ARBA" id="ARBA00023163"/>
    </source>
</evidence>
<evidence type="ECO:0000259" key="10">
    <source>
        <dbReference type="Pfam" id="PF20452"/>
    </source>
</evidence>
<protein>
    <recommendedName>
        <fullName evidence="13">Calmodulin-binding protein</fullName>
    </recommendedName>
</protein>
<keyword evidence="6" id="KW-0804">Transcription</keyword>
<keyword evidence="3" id="KW-0805">Transcription regulation</keyword>
<dbReference type="GO" id="GO:0005634">
    <property type="term" value="C:nucleus"/>
    <property type="evidence" value="ECO:0007669"/>
    <property type="project" value="UniProtKB-SubCell"/>
</dbReference>
<comment type="subcellular location">
    <subcellularLocation>
        <location evidence="1">Nucleus</location>
    </subcellularLocation>
</comment>
<dbReference type="PANTHER" id="PTHR31713:SF43">
    <property type="entry name" value="CALMODULIN-BINDING PROTEIN 60 G"/>
    <property type="match status" value="1"/>
</dbReference>
<evidence type="ECO:0000256" key="5">
    <source>
        <dbReference type="ARBA" id="ARBA00023159"/>
    </source>
</evidence>